<organism evidence="1 2">
    <name type="scientific">Candidatus Lokiarchaeum ossiferum</name>
    <dbReference type="NCBI Taxonomy" id="2951803"/>
    <lineage>
        <taxon>Archaea</taxon>
        <taxon>Promethearchaeati</taxon>
        <taxon>Promethearchaeota</taxon>
        <taxon>Promethearchaeia</taxon>
        <taxon>Promethearchaeales</taxon>
        <taxon>Promethearchaeaceae</taxon>
        <taxon>Candidatus Lokiarchaeum</taxon>
    </lineage>
</organism>
<sequence>MVSISSKSKIKERTLVFWRKFTIWNNMEINTHKYELINQFLQDEYSIIPEKERVGKGKYYITVSMAEGLITQKNLGTFFPNIEKNIPKILNFIQQLLKIAEEKQNTFVIFLGLCFLGQLIKFETTSMKRVYNIVKKWANHSTWEIREVSCYPIRIGLKYRKNDTLRTLLELTHSSEHNLRRLAVESLRASADLKWLRDPSENQDMITILKNLNHDENIYVRKATGNNLKDLSKYIPEKILELANEWIKEANILISDDLASKTKKELGKDNFNLIWTLKHALRWIQARNPEYHPQLTLVMGSNYVQYFHEKTNKRALPKKK</sequence>
<dbReference type="Gene3D" id="1.25.40.290">
    <property type="entry name" value="ARM repeat domains"/>
    <property type="match status" value="1"/>
</dbReference>
<protein>
    <recommendedName>
        <fullName evidence="3">HEAT repeat domain-containing protein</fullName>
    </recommendedName>
</protein>
<dbReference type="Proteomes" id="UP001208689">
    <property type="component" value="Chromosome"/>
</dbReference>
<proteinExistence type="predicted"/>
<dbReference type="SUPFAM" id="SSF48371">
    <property type="entry name" value="ARM repeat"/>
    <property type="match status" value="1"/>
</dbReference>
<keyword evidence="2" id="KW-1185">Reference proteome</keyword>
<evidence type="ECO:0000313" key="1">
    <source>
        <dbReference type="EMBL" id="UYP48328.1"/>
    </source>
</evidence>
<reference evidence="1" key="1">
    <citation type="submission" date="2022-09" db="EMBL/GenBank/DDBJ databases">
        <title>Actin cytoskeleton and complex cell architecture in an #Asgard archaeon.</title>
        <authorList>
            <person name="Ponce Toledo R.I."/>
            <person name="Schleper C."/>
            <person name="Rodrigues Oliveira T."/>
            <person name="Wollweber F."/>
            <person name="Xu J."/>
            <person name="Rittmann S."/>
            <person name="Klingl A."/>
            <person name="Pilhofer M."/>
        </authorList>
    </citation>
    <scope>NUCLEOTIDE SEQUENCE</scope>
    <source>
        <strain evidence="1">B-35</strain>
    </source>
</reference>
<name>A0ABY6HXS4_9ARCH</name>
<dbReference type="InterPro" id="IPR016024">
    <property type="entry name" value="ARM-type_fold"/>
</dbReference>
<evidence type="ECO:0000313" key="2">
    <source>
        <dbReference type="Proteomes" id="UP001208689"/>
    </source>
</evidence>
<evidence type="ECO:0008006" key="3">
    <source>
        <dbReference type="Google" id="ProtNLM"/>
    </source>
</evidence>
<dbReference type="InterPro" id="IPR014825">
    <property type="entry name" value="DNA_alkylation"/>
</dbReference>
<dbReference type="EMBL" id="CP104013">
    <property type="protein sequence ID" value="UYP48328.1"/>
    <property type="molecule type" value="Genomic_DNA"/>
</dbReference>
<accession>A0ABY6HXS4</accession>
<gene>
    <name evidence="1" type="ORF">NEF87_004613</name>
</gene>
<dbReference type="Pfam" id="PF08713">
    <property type="entry name" value="DNA_alkylation"/>
    <property type="match status" value="1"/>
</dbReference>